<evidence type="ECO:0000259" key="2">
    <source>
        <dbReference type="PROSITE" id="PS50878"/>
    </source>
</evidence>
<dbReference type="AlphaFoldDB" id="A0A3B1BMM7"/>
<dbReference type="GO" id="GO:0003964">
    <property type="term" value="F:RNA-directed DNA polymerase activity"/>
    <property type="evidence" value="ECO:0007669"/>
    <property type="project" value="UniProtKB-KW"/>
</dbReference>
<dbReference type="Pfam" id="PF00078">
    <property type="entry name" value="RVT_1"/>
    <property type="match status" value="1"/>
</dbReference>
<evidence type="ECO:0000313" key="3">
    <source>
        <dbReference type="EMBL" id="VAX11820.1"/>
    </source>
</evidence>
<feature type="domain" description="Reverse transcriptase" evidence="2">
    <location>
        <begin position="106"/>
        <end position="356"/>
    </location>
</feature>
<sequence length="478" mass="55966">MKKPANKVKPSFIAEPVERRALAKRNSADPPDAGTQRPAGSEEGLTRIRAAARKDRKLRFNNLYHHITIELLWRAYEKLKRKAVPGVDGIDWYRYGENLLPNLTKLHENIHTGCYRAQPVKREWIKKPDGGRRPLGITCIEDKVVQQAVVWILESIYEQDFLGFSYGSRPKRSQHNALDALYMALTVKKVSFVFETDIQGCYDHIDQKWLQRFLEHRIADRRILKLIDQTLKAGTLEAGRWQSSEKGIHQGSVISPILSNIYLYYSLDQWAHQWRERHSRGEVYLIRYVDDVVACFQYQSDGQAFQRALEQRLKHFGLNLHPGKTRLIEFGRFAQANRKHRGQGKPESFDFLGFTHVCARRRSDGKFTVRRITIAKRQRAKLKEIRQWLKRNLCIPVSDQGKYIARIIRGTMNYYGVPGNLQALNAFRTEICKSWFRALRRRSQKATKLTWDKFKRIVRDWVPSVRVIHPYPSERLCV</sequence>
<keyword evidence="3" id="KW-0548">Nucleotidyltransferase</keyword>
<dbReference type="PROSITE" id="PS50878">
    <property type="entry name" value="RT_POL"/>
    <property type="match status" value="1"/>
</dbReference>
<dbReference type="PANTHER" id="PTHR34047">
    <property type="entry name" value="NUCLEAR INTRON MATURASE 1, MITOCHONDRIAL-RELATED"/>
    <property type="match status" value="1"/>
</dbReference>
<dbReference type="PANTHER" id="PTHR34047:SF8">
    <property type="entry name" value="PROTEIN YKFC"/>
    <property type="match status" value="1"/>
</dbReference>
<gene>
    <name evidence="3" type="ORF">MNBD_GAMMA26-589</name>
</gene>
<accession>A0A3B1BMM7</accession>
<reference evidence="3" key="1">
    <citation type="submission" date="2018-06" db="EMBL/GenBank/DDBJ databases">
        <authorList>
            <person name="Zhirakovskaya E."/>
        </authorList>
    </citation>
    <scope>NUCLEOTIDE SEQUENCE</scope>
</reference>
<dbReference type="SUPFAM" id="SSF56672">
    <property type="entry name" value="DNA/RNA polymerases"/>
    <property type="match status" value="1"/>
</dbReference>
<organism evidence="3">
    <name type="scientific">hydrothermal vent metagenome</name>
    <dbReference type="NCBI Taxonomy" id="652676"/>
    <lineage>
        <taxon>unclassified sequences</taxon>
        <taxon>metagenomes</taxon>
        <taxon>ecological metagenomes</taxon>
    </lineage>
</organism>
<dbReference type="InterPro" id="IPR051083">
    <property type="entry name" value="GrpII_Intron_Splice-Mob/Def"/>
</dbReference>
<dbReference type="EMBL" id="UOFX01000092">
    <property type="protein sequence ID" value="VAX11820.1"/>
    <property type="molecule type" value="Genomic_DNA"/>
</dbReference>
<dbReference type="InterPro" id="IPR043502">
    <property type="entry name" value="DNA/RNA_pol_sf"/>
</dbReference>
<keyword evidence="3" id="KW-0808">Transferase</keyword>
<keyword evidence="3" id="KW-0695">RNA-directed DNA polymerase</keyword>
<proteinExistence type="predicted"/>
<feature type="region of interest" description="Disordered" evidence="1">
    <location>
        <begin position="19"/>
        <end position="45"/>
    </location>
</feature>
<dbReference type="NCBIfam" id="TIGR04416">
    <property type="entry name" value="group_II_RT_mat"/>
    <property type="match status" value="1"/>
</dbReference>
<dbReference type="EC" id="2.7.7.49" evidence="3"/>
<dbReference type="CDD" id="cd01651">
    <property type="entry name" value="RT_G2_intron"/>
    <property type="match status" value="1"/>
</dbReference>
<protein>
    <submittedName>
        <fullName evidence="3">Retron-type RNA-directed DNA polymerase</fullName>
        <ecNumber evidence="3">2.7.7.49</ecNumber>
    </submittedName>
</protein>
<dbReference type="InterPro" id="IPR030931">
    <property type="entry name" value="Group_II_RT_mat"/>
</dbReference>
<name>A0A3B1BMM7_9ZZZZ</name>
<evidence type="ECO:0000256" key="1">
    <source>
        <dbReference type="SAM" id="MobiDB-lite"/>
    </source>
</evidence>
<dbReference type="InterPro" id="IPR000477">
    <property type="entry name" value="RT_dom"/>
</dbReference>